<dbReference type="EMBL" id="JASBNA010000012">
    <property type="protein sequence ID" value="KAK7687696.1"/>
    <property type="molecule type" value="Genomic_DNA"/>
</dbReference>
<dbReference type="PROSITE" id="PS51471">
    <property type="entry name" value="FE2OG_OXY"/>
    <property type="match status" value="1"/>
</dbReference>
<feature type="domain" description="Fe2OG dioxygenase" evidence="3">
    <location>
        <begin position="128"/>
        <end position="227"/>
    </location>
</feature>
<dbReference type="Proteomes" id="UP001385951">
    <property type="component" value="Unassembled WGS sequence"/>
</dbReference>
<evidence type="ECO:0000256" key="1">
    <source>
        <dbReference type="RuleBase" id="RU003682"/>
    </source>
</evidence>
<feature type="compositionally biased region" description="Basic and acidic residues" evidence="2">
    <location>
        <begin position="424"/>
        <end position="442"/>
    </location>
</feature>
<feature type="compositionally biased region" description="Acidic residues" evidence="2">
    <location>
        <begin position="443"/>
        <end position="465"/>
    </location>
</feature>
<dbReference type="InterPro" id="IPR044862">
    <property type="entry name" value="Pro_4_hyd_alph_FE2OG_OXY"/>
</dbReference>
<dbReference type="GO" id="GO:0016491">
    <property type="term" value="F:oxidoreductase activity"/>
    <property type="evidence" value="ECO:0007669"/>
    <property type="project" value="UniProtKB-KW"/>
</dbReference>
<keyword evidence="5" id="KW-1185">Reference proteome</keyword>
<proteinExistence type="inferred from homology"/>
<sequence>MPQSAGNTKSAPVFQRIAQILTHTSPYCSGTLSVDKNDLLLFYGNDNGDARRIDFGNIGNEELKHLSETCEQATFGRNQESVLDEQYRKSRKLDSTQFNPHLDGNTLKFADILHEDLLPDGQRDKNIRIERYKLNVYEPGSFFKPHVDTPRGEDMFGSLVIVFPTPHEGGAFVLRDKTKEWTIDAASEMKSMTGPCITYIAFYGDVEHEVLPITAGYRVTITYNLYFDSKPIPPYSKISDDSFQQLRVAFEEMLADPHILPDGGYLGFGLRRQYGLSHTTKLDALGDNLKGGDALLMQVCRDLSLDASLRVLYPSYGSYYYGEKPDDILVDRIPDLQGYYIDSVSKTLVDECPGALRVAQSLFINLDRRHSESYPDIVIEWVVRDRKNGKVSQDIVTYGNEPSMRGVYGDVCLIVAVGPPQDRRDTKKIKTFEEQYENRGDPEPEPEPEPETESEPETETEIEGA</sequence>
<keyword evidence="1" id="KW-0479">Metal-binding</keyword>
<accession>A0AAW0G354</accession>
<evidence type="ECO:0000259" key="3">
    <source>
        <dbReference type="PROSITE" id="PS51471"/>
    </source>
</evidence>
<dbReference type="InterPro" id="IPR005123">
    <property type="entry name" value="Oxoglu/Fe-dep_dioxygenase_dom"/>
</dbReference>
<dbReference type="PANTHER" id="PTHR33099">
    <property type="entry name" value="FE2OG DIOXYGENASE DOMAIN-CONTAINING PROTEIN"/>
    <property type="match status" value="1"/>
</dbReference>
<comment type="similarity">
    <text evidence="1">Belongs to the iron/ascorbate-dependent oxidoreductase family.</text>
</comment>
<dbReference type="GO" id="GO:0046872">
    <property type="term" value="F:metal ion binding"/>
    <property type="evidence" value="ECO:0007669"/>
    <property type="project" value="UniProtKB-KW"/>
</dbReference>
<evidence type="ECO:0000313" key="5">
    <source>
        <dbReference type="Proteomes" id="UP001385951"/>
    </source>
</evidence>
<evidence type="ECO:0000313" key="4">
    <source>
        <dbReference type="EMBL" id="KAK7687696.1"/>
    </source>
</evidence>
<reference evidence="4 5" key="1">
    <citation type="submission" date="2022-09" db="EMBL/GenBank/DDBJ databases">
        <authorList>
            <person name="Palmer J.M."/>
        </authorList>
    </citation>
    <scope>NUCLEOTIDE SEQUENCE [LARGE SCALE GENOMIC DNA]</scope>
    <source>
        <strain evidence="4 5">DSM 7382</strain>
    </source>
</reference>
<keyword evidence="1" id="KW-0560">Oxidoreductase</keyword>
<keyword evidence="1" id="KW-0408">Iron</keyword>
<protein>
    <recommendedName>
        <fullName evidence="3">Fe2OG dioxygenase domain-containing protein</fullName>
    </recommendedName>
</protein>
<dbReference type="Gene3D" id="2.60.120.620">
    <property type="entry name" value="q2cbj1_9rhob like domain"/>
    <property type="match status" value="1"/>
</dbReference>
<dbReference type="AlphaFoldDB" id="A0AAW0G354"/>
<gene>
    <name evidence="4" type="ORF">QCA50_008912</name>
</gene>
<feature type="region of interest" description="Disordered" evidence="2">
    <location>
        <begin position="424"/>
        <end position="465"/>
    </location>
</feature>
<evidence type="ECO:0000256" key="2">
    <source>
        <dbReference type="SAM" id="MobiDB-lite"/>
    </source>
</evidence>
<dbReference type="Pfam" id="PF13640">
    <property type="entry name" value="2OG-FeII_Oxy_3"/>
    <property type="match status" value="1"/>
</dbReference>
<comment type="caution">
    <text evidence="4">The sequence shown here is derived from an EMBL/GenBank/DDBJ whole genome shotgun (WGS) entry which is preliminary data.</text>
</comment>
<name>A0AAW0G354_9APHY</name>
<dbReference type="PANTHER" id="PTHR33099:SF7">
    <property type="entry name" value="MYND-TYPE DOMAIN-CONTAINING PROTEIN"/>
    <property type="match status" value="1"/>
</dbReference>
<organism evidence="4 5">
    <name type="scientific">Cerrena zonata</name>
    <dbReference type="NCBI Taxonomy" id="2478898"/>
    <lineage>
        <taxon>Eukaryota</taxon>
        <taxon>Fungi</taxon>
        <taxon>Dikarya</taxon>
        <taxon>Basidiomycota</taxon>
        <taxon>Agaricomycotina</taxon>
        <taxon>Agaricomycetes</taxon>
        <taxon>Polyporales</taxon>
        <taxon>Cerrenaceae</taxon>
        <taxon>Cerrena</taxon>
    </lineage>
</organism>